<proteinExistence type="predicted"/>
<dbReference type="Proteomes" id="UP000321548">
    <property type="component" value="Unassembled WGS sequence"/>
</dbReference>
<protein>
    <submittedName>
        <fullName evidence="2">DUF481 domain-containing protein</fullName>
    </submittedName>
</protein>
<feature type="signal peptide" evidence="1">
    <location>
        <begin position="1"/>
        <end position="37"/>
    </location>
</feature>
<keyword evidence="1" id="KW-0732">Signal</keyword>
<evidence type="ECO:0000313" key="3">
    <source>
        <dbReference type="Proteomes" id="UP000321548"/>
    </source>
</evidence>
<feature type="chain" id="PRO_5022907610" evidence="1">
    <location>
        <begin position="38"/>
        <end position="355"/>
    </location>
</feature>
<reference evidence="2 3" key="1">
    <citation type="submission" date="2019-06" db="EMBL/GenBank/DDBJ databases">
        <title>Quisquiliibacterium sp. nov., isolated from a maize field.</title>
        <authorList>
            <person name="Lin S.-Y."/>
            <person name="Tsai C.-F."/>
            <person name="Young C.-C."/>
        </authorList>
    </citation>
    <scope>NUCLEOTIDE SEQUENCE [LARGE SCALE GENOMIC DNA]</scope>
    <source>
        <strain evidence="2 3">CC-CFT501</strain>
    </source>
</reference>
<evidence type="ECO:0000313" key="2">
    <source>
        <dbReference type="EMBL" id="TXL68260.1"/>
    </source>
</evidence>
<evidence type="ECO:0000256" key="1">
    <source>
        <dbReference type="SAM" id="SignalP"/>
    </source>
</evidence>
<accession>A0A5C8P424</accession>
<dbReference type="InterPro" id="IPR007433">
    <property type="entry name" value="DUF481"/>
</dbReference>
<organism evidence="2 3">
    <name type="scientific">Zeimonas arvi</name>
    <dbReference type="NCBI Taxonomy" id="2498847"/>
    <lineage>
        <taxon>Bacteria</taxon>
        <taxon>Pseudomonadati</taxon>
        <taxon>Pseudomonadota</taxon>
        <taxon>Betaproteobacteria</taxon>
        <taxon>Burkholderiales</taxon>
        <taxon>Burkholderiaceae</taxon>
        <taxon>Zeimonas</taxon>
    </lineage>
</organism>
<dbReference type="AlphaFoldDB" id="A0A5C8P424"/>
<keyword evidence="3" id="KW-1185">Reference proteome</keyword>
<dbReference type="OrthoDB" id="9806250at2"/>
<sequence>MTANPTVARPCPAARASGGTRMLAALLLAGASGLALADTVVLRNGDRLSGTIKHLSPDKLTLATQWGGEVSIDRAEVASFATDRPVRWSRQWGGEPNRATFGLAEAPGVVTIDEGDGPKQVPMSRVALLRPKPHETEDGVAYKGRVMLSTGWSEGNSDSERIWAEADFAARARDWRYDLGLKLRRESDGGQTTADHWLASGKRDRFVEETRFWYLRGSLERDRFKDLSLRSAVGAGYGWQLLDSERTQLSLRAGADAVSEDRIAAPDEAYPAAGWGVDFKHRLDFASAELFHDQQGYWNLEDTGKMTMRSRSGIRLPVREGLTASLQLNVDWEREPSPGRRSTDSTWLLGLGYQW</sequence>
<dbReference type="EMBL" id="VDUY01000001">
    <property type="protein sequence ID" value="TXL68260.1"/>
    <property type="molecule type" value="Genomic_DNA"/>
</dbReference>
<gene>
    <name evidence="2" type="ORF">FHP08_00760</name>
</gene>
<comment type="caution">
    <text evidence="2">The sequence shown here is derived from an EMBL/GenBank/DDBJ whole genome shotgun (WGS) entry which is preliminary data.</text>
</comment>
<dbReference type="Pfam" id="PF04338">
    <property type="entry name" value="DUF481"/>
    <property type="match status" value="1"/>
</dbReference>
<name>A0A5C8P424_9BURK</name>
<dbReference type="RefSeq" id="WP_147702401.1">
    <property type="nucleotide sequence ID" value="NZ_VDUY01000001.1"/>
</dbReference>